<reference evidence="3" key="1">
    <citation type="submission" date="2015-07" db="EMBL/GenBank/DDBJ databases">
        <title>Fjat-10053 dsm26.</title>
        <authorList>
            <person name="Liu B."/>
            <person name="Wang J."/>
            <person name="Zhu Y."/>
            <person name="Liu G."/>
            <person name="Chen Q."/>
            <person name="Chen Z."/>
            <person name="Lan J."/>
            <person name="Che J."/>
            <person name="Ge C."/>
            <person name="Shi H."/>
            <person name="Pan Z."/>
            <person name="Liu X."/>
        </authorList>
    </citation>
    <scope>NUCLEOTIDE SEQUENCE [LARGE SCALE GENOMIC DNA]</scope>
    <source>
        <strain evidence="3">DSM 26</strain>
    </source>
</reference>
<dbReference type="Pfam" id="PF13673">
    <property type="entry name" value="Acetyltransf_10"/>
    <property type="match status" value="1"/>
</dbReference>
<dbReference type="RefSeq" id="WP_050351087.1">
    <property type="nucleotide sequence ID" value="NZ_CP073011.1"/>
</dbReference>
<evidence type="ECO:0000313" key="2">
    <source>
        <dbReference type="EMBL" id="KNE21644.1"/>
    </source>
</evidence>
<dbReference type="GO" id="GO:0004343">
    <property type="term" value="F:glucosamine 6-phosphate N-acetyltransferase activity"/>
    <property type="evidence" value="ECO:0007669"/>
    <property type="project" value="TreeGrafter"/>
</dbReference>
<dbReference type="AlphaFoldDB" id="A0A0L0QSW0"/>
<dbReference type="InterPro" id="IPR000182">
    <property type="entry name" value="GNAT_dom"/>
</dbReference>
<dbReference type="SUPFAM" id="SSF55729">
    <property type="entry name" value="Acyl-CoA N-acyltransferases (Nat)"/>
    <property type="match status" value="1"/>
</dbReference>
<dbReference type="PATRIC" id="fig|1473.5.peg.4738"/>
<keyword evidence="2" id="KW-0808">Transferase</keyword>
<protein>
    <submittedName>
        <fullName evidence="2">GNAT family acetyltransferase</fullName>
    </submittedName>
</protein>
<dbReference type="PROSITE" id="PS51186">
    <property type="entry name" value="GNAT"/>
    <property type="match status" value="1"/>
</dbReference>
<evidence type="ECO:0000259" key="1">
    <source>
        <dbReference type="PROSITE" id="PS51186"/>
    </source>
</evidence>
<feature type="domain" description="N-acetyltransferase" evidence="1">
    <location>
        <begin position="6"/>
        <end position="147"/>
    </location>
</feature>
<dbReference type="OrthoDB" id="9796171at2"/>
<dbReference type="Proteomes" id="UP000036780">
    <property type="component" value="Unassembled WGS sequence"/>
</dbReference>
<dbReference type="Gene3D" id="3.40.630.30">
    <property type="match status" value="1"/>
</dbReference>
<dbReference type="GeneID" id="66872571"/>
<accession>A0A0L0QSW0</accession>
<comment type="caution">
    <text evidence="2">The sequence shown here is derived from an EMBL/GenBank/DDBJ whole genome shotgun (WGS) entry which is preliminary data.</text>
</comment>
<keyword evidence="3" id="KW-1185">Reference proteome</keyword>
<gene>
    <name evidence="2" type="ORF">AFK71_08395</name>
</gene>
<dbReference type="CDD" id="cd04301">
    <property type="entry name" value="NAT_SF"/>
    <property type="match status" value="1"/>
</dbReference>
<proteinExistence type="predicted"/>
<dbReference type="EMBL" id="LGTO01000005">
    <property type="protein sequence ID" value="KNE21644.1"/>
    <property type="molecule type" value="Genomic_DNA"/>
</dbReference>
<dbReference type="PANTHER" id="PTHR13355">
    <property type="entry name" value="GLUCOSAMINE 6-PHOSPHATE N-ACETYLTRANSFERASE"/>
    <property type="match status" value="1"/>
</dbReference>
<organism evidence="2 3">
    <name type="scientific">Virgibacillus pantothenticus</name>
    <dbReference type="NCBI Taxonomy" id="1473"/>
    <lineage>
        <taxon>Bacteria</taxon>
        <taxon>Bacillati</taxon>
        <taxon>Bacillota</taxon>
        <taxon>Bacilli</taxon>
        <taxon>Bacillales</taxon>
        <taxon>Bacillaceae</taxon>
        <taxon>Virgibacillus</taxon>
    </lineage>
</organism>
<name>A0A0L0QSW0_VIRPA</name>
<dbReference type="PANTHER" id="PTHR13355:SF11">
    <property type="entry name" value="GLUCOSAMINE 6-PHOSPHATE N-ACETYLTRANSFERASE"/>
    <property type="match status" value="1"/>
</dbReference>
<evidence type="ECO:0000313" key="3">
    <source>
        <dbReference type="Proteomes" id="UP000036780"/>
    </source>
</evidence>
<dbReference type="InterPro" id="IPR016181">
    <property type="entry name" value="Acyl_CoA_acyltransferase"/>
</dbReference>
<dbReference type="InterPro" id="IPR039143">
    <property type="entry name" value="GNPNAT1-like"/>
</dbReference>
<sequence>MEWLHKSFHELHQMEIYAIFKARVDVFVVEQQCAYPEVDEFDLQATHIWLHDNQKMVAYARILPANSKYQEVSIGRVLVTNNYRGKGYGKQLMKQAIHYAANHFKSNIKIQAQQYLSAFYESFGFKQISPAYLEDGIWHIDMIWEHK</sequence>